<name>A0ABP6VBW5_9GAMM</name>
<organism evidence="1 2">
    <name type="scientific">Zobellella aerophila</name>
    <dbReference type="NCBI Taxonomy" id="870480"/>
    <lineage>
        <taxon>Bacteria</taxon>
        <taxon>Pseudomonadati</taxon>
        <taxon>Pseudomonadota</taxon>
        <taxon>Gammaproteobacteria</taxon>
        <taxon>Aeromonadales</taxon>
        <taxon>Aeromonadaceae</taxon>
        <taxon>Zobellella</taxon>
    </lineage>
</organism>
<keyword evidence="2" id="KW-1185">Reference proteome</keyword>
<comment type="caution">
    <text evidence="1">The sequence shown here is derived from an EMBL/GenBank/DDBJ whole genome shotgun (WGS) entry which is preliminary data.</text>
</comment>
<dbReference type="RefSeq" id="WP_344954946.1">
    <property type="nucleotide sequence ID" value="NZ_BAABCX010000001.1"/>
</dbReference>
<evidence type="ECO:0000313" key="2">
    <source>
        <dbReference type="Proteomes" id="UP001500795"/>
    </source>
</evidence>
<evidence type="ECO:0000313" key="1">
    <source>
        <dbReference type="EMBL" id="GAA3530955.1"/>
    </source>
</evidence>
<accession>A0ABP6VBW5</accession>
<proteinExistence type="predicted"/>
<protein>
    <submittedName>
        <fullName evidence="1">Uncharacterized protein</fullName>
    </submittedName>
</protein>
<reference evidence="2" key="1">
    <citation type="journal article" date="2019" name="Int. J. Syst. Evol. Microbiol.">
        <title>The Global Catalogue of Microorganisms (GCM) 10K type strain sequencing project: providing services to taxonomists for standard genome sequencing and annotation.</title>
        <authorList>
            <consortium name="The Broad Institute Genomics Platform"/>
            <consortium name="The Broad Institute Genome Sequencing Center for Infectious Disease"/>
            <person name="Wu L."/>
            <person name="Ma J."/>
        </authorList>
    </citation>
    <scope>NUCLEOTIDE SEQUENCE [LARGE SCALE GENOMIC DNA]</scope>
    <source>
        <strain evidence="2">JCM 17110</strain>
    </source>
</reference>
<dbReference type="EMBL" id="BAABCX010000001">
    <property type="protein sequence ID" value="GAA3530955.1"/>
    <property type="molecule type" value="Genomic_DNA"/>
</dbReference>
<sequence>MIVEKRILHGWIADNRLFQRFPGEKSQACPIADPDRKNRLNTRANRNLSGRFTCPFFTIKNVAKVDDKHLLVTNDHNPPGSTGRRLNAADSEFILLDAADFLKAR</sequence>
<dbReference type="Proteomes" id="UP001500795">
    <property type="component" value="Unassembled WGS sequence"/>
</dbReference>
<gene>
    <name evidence="1" type="ORF">GCM10022394_07800</name>
</gene>